<comment type="caution">
    <text evidence="2">The sequence shown here is derived from an EMBL/GenBank/DDBJ whole genome shotgun (WGS) entry which is preliminary data.</text>
</comment>
<name>A0AAW4XNI0_RHORH</name>
<dbReference type="Proteomes" id="UP001198630">
    <property type="component" value="Unassembled WGS sequence"/>
</dbReference>
<gene>
    <name evidence="2" type="ORF">LQ384_26930</name>
</gene>
<reference evidence="2" key="1">
    <citation type="submission" date="2021-11" db="EMBL/GenBank/DDBJ databases">
        <title>Development of a sustainable strategy for remediation of hydrocarbon-contaminated territories based on the waste exchange concept.</title>
        <authorList>
            <person name="Elkin A."/>
        </authorList>
    </citation>
    <scope>NUCLEOTIDE SEQUENCE</scope>
    <source>
        <strain evidence="2">IEGM 757</strain>
    </source>
</reference>
<evidence type="ECO:0000259" key="1">
    <source>
        <dbReference type="Pfam" id="PF13546"/>
    </source>
</evidence>
<dbReference type="RefSeq" id="WP_230792723.1">
    <property type="nucleotide sequence ID" value="NZ_JAJNCO010000027.1"/>
</dbReference>
<evidence type="ECO:0000313" key="3">
    <source>
        <dbReference type="Proteomes" id="UP001198630"/>
    </source>
</evidence>
<sequence length="395" mass="44370">MQVEVQQWSAGFAAFCGRFAPRFSRVESRRRMVTYVRGLLGELERKNGWTLAEAAGDATPDGMQRLLNFYAWDCDGVRDDVREMVVETIGDETSGVLIVDETGFLKKGSTSAGVARQYSGTAGRIENSQVGVFLAYASPTGRTLIDRELYLPKAWTDDRQRCRAAGIDDEVTFATKPELAQRMIERALDADIPFRWVTGDEAYGQVGQLRLWLESRGVAHVLAVPKSQMVVSMRLQRRRAHTVIAELDESAWQPMSCGDGAHGPRIYDWAAAPIRPLRDRRYGHWLLARRSRADPDQIAYYICFGPADTPLAELVRVAGSRWAIEECFQTAKNETGLDHYQVRGYTAWYRHITLSMAAAAFLTILRRDTEKGAAQPVPNRGLPHRAHHPRICTAL</sequence>
<dbReference type="AlphaFoldDB" id="A0AAW4XNI0"/>
<evidence type="ECO:0000313" key="2">
    <source>
        <dbReference type="EMBL" id="MCD2114740.1"/>
    </source>
</evidence>
<accession>A0AAW4XNI0</accession>
<dbReference type="InterPro" id="IPR038721">
    <property type="entry name" value="IS701-like_DDE_dom"/>
</dbReference>
<dbReference type="InterPro" id="IPR012337">
    <property type="entry name" value="RNaseH-like_sf"/>
</dbReference>
<dbReference type="PANTHER" id="PTHR33627:SF1">
    <property type="entry name" value="TRANSPOSASE"/>
    <property type="match status" value="1"/>
</dbReference>
<feature type="domain" description="Transposase IS701-like DDE" evidence="1">
    <location>
        <begin position="18"/>
        <end position="232"/>
    </location>
</feature>
<dbReference type="Pfam" id="PF13546">
    <property type="entry name" value="DDE_5"/>
    <property type="match status" value="1"/>
</dbReference>
<dbReference type="InterPro" id="IPR039365">
    <property type="entry name" value="IS701-like"/>
</dbReference>
<organism evidence="2 3">
    <name type="scientific">Rhodococcus rhodochrous</name>
    <dbReference type="NCBI Taxonomy" id="1829"/>
    <lineage>
        <taxon>Bacteria</taxon>
        <taxon>Bacillati</taxon>
        <taxon>Actinomycetota</taxon>
        <taxon>Actinomycetes</taxon>
        <taxon>Mycobacteriales</taxon>
        <taxon>Nocardiaceae</taxon>
        <taxon>Rhodococcus</taxon>
    </lineage>
</organism>
<dbReference type="NCBIfam" id="NF033540">
    <property type="entry name" value="transpos_IS701"/>
    <property type="match status" value="1"/>
</dbReference>
<dbReference type="SUPFAM" id="SSF53098">
    <property type="entry name" value="Ribonuclease H-like"/>
    <property type="match status" value="1"/>
</dbReference>
<dbReference type="PANTHER" id="PTHR33627">
    <property type="entry name" value="TRANSPOSASE"/>
    <property type="match status" value="1"/>
</dbReference>
<dbReference type="EMBL" id="JAJNCO010000027">
    <property type="protein sequence ID" value="MCD2114740.1"/>
    <property type="molecule type" value="Genomic_DNA"/>
</dbReference>
<proteinExistence type="predicted"/>
<protein>
    <submittedName>
        <fullName evidence="2">IS701 family transposase</fullName>
    </submittedName>
</protein>